<name>A0A1G1XMJ6_9BACT</name>
<feature type="domain" description="Mur ligase C-terminal" evidence="1">
    <location>
        <begin position="198"/>
        <end position="345"/>
    </location>
</feature>
<dbReference type="InterPro" id="IPR036565">
    <property type="entry name" value="Mur-like_cat_sf"/>
</dbReference>
<dbReference type="SUPFAM" id="SSF53623">
    <property type="entry name" value="MurD-like peptide ligases, catalytic domain"/>
    <property type="match status" value="1"/>
</dbReference>
<dbReference type="Pfam" id="PF02875">
    <property type="entry name" value="Mur_ligase_C"/>
    <property type="match status" value="1"/>
</dbReference>
<dbReference type="SUPFAM" id="SSF53244">
    <property type="entry name" value="MurD-like peptide ligases, peptide-binding domain"/>
    <property type="match status" value="1"/>
</dbReference>
<dbReference type="EMBL" id="MHIA01000033">
    <property type="protein sequence ID" value="OGY41124.1"/>
    <property type="molecule type" value="Genomic_DNA"/>
</dbReference>
<dbReference type="Gene3D" id="3.90.190.20">
    <property type="entry name" value="Mur ligase, C-terminal domain"/>
    <property type="match status" value="1"/>
</dbReference>
<evidence type="ECO:0008006" key="5">
    <source>
        <dbReference type="Google" id="ProtNLM"/>
    </source>
</evidence>
<dbReference type="GO" id="GO:0005524">
    <property type="term" value="F:ATP binding"/>
    <property type="evidence" value="ECO:0007669"/>
    <property type="project" value="InterPro"/>
</dbReference>
<accession>A0A1G1XMJ6</accession>
<evidence type="ECO:0000259" key="1">
    <source>
        <dbReference type="Pfam" id="PF02875"/>
    </source>
</evidence>
<dbReference type="InterPro" id="IPR004101">
    <property type="entry name" value="Mur_ligase_C"/>
</dbReference>
<evidence type="ECO:0000313" key="3">
    <source>
        <dbReference type="EMBL" id="OGY41124.1"/>
    </source>
</evidence>
<dbReference type="Proteomes" id="UP000176260">
    <property type="component" value="Unassembled WGS sequence"/>
</dbReference>
<dbReference type="Pfam" id="PF08245">
    <property type="entry name" value="Mur_ligase_M"/>
    <property type="match status" value="1"/>
</dbReference>
<reference evidence="3 4" key="1">
    <citation type="journal article" date="2016" name="Nat. Commun.">
        <title>Thousands of microbial genomes shed light on interconnected biogeochemical processes in an aquifer system.</title>
        <authorList>
            <person name="Anantharaman K."/>
            <person name="Brown C.T."/>
            <person name="Hug L.A."/>
            <person name="Sharon I."/>
            <person name="Castelle C.J."/>
            <person name="Probst A.J."/>
            <person name="Thomas B.C."/>
            <person name="Singh A."/>
            <person name="Wilkins M.J."/>
            <person name="Karaoz U."/>
            <person name="Brodie E.L."/>
            <person name="Williams K.H."/>
            <person name="Hubbard S.S."/>
            <person name="Banfield J.F."/>
        </authorList>
    </citation>
    <scope>NUCLEOTIDE SEQUENCE [LARGE SCALE GENOMIC DNA]</scope>
</reference>
<dbReference type="InterPro" id="IPR013221">
    <property type="entry name" value="Mur_ligase_cen"/>
</dbReference>
<dbReference type="AlphaFoldDB" id="A0A1G1XMJ6"/>
<organism evidence="3 4">
    <name type="scientific">Candidatus Buchananbacteria bacterium RBG_13_39_9</name>
    <dbReference type="NCBI Taxonomy" id="1797531"/>
    <lineage>
        <taxon>Bacteria</taxon>
        <taxon>Candidatus Buchananiibacteriota</taxon>
    </lineage>
</organism>
<protein>
    <recommendedName>
        <fullName evidence="5">UDP-N-acetylmuramate--L-alanine ligase</fullName>
    </recommendedName>
</protein>
<sequence>MTGLILESGNFDPTVIVGSKVTNWDGNLKIGQSQYFVVEADEYRAHMLELNPKVVILNNLEFDHPDYYRDLNHYINTFQEFINKIPADGYFIYNLDDNNITQRLEKPDCHILTYALDNQAADIFVKSVKVEHGRQIFRPVYKKSELRDFNLQIPGKFNISNALGASLLALELGINPDVIKDVLSQYKGAWRRFEILGRIHNLTEDKNNALVITDYAHHPTEVAKTIAATKEFYPDKRLLVVFQPHQIQRTRQLFDDFVKTFSQSPADVVILSEIYDVAGREEKDVTKRISSEDLLDKIVLTENNDLVKGIKVKSQYFYAKDLIDTKAAILNEVKADDIVLILGAGDIDKVARELV</sequence>
<evidence type="ECO:0000259" key="2">
    <source>
        <dbReference type="Pfam" id="PF08245"/>
    </source>
</evidence>
<dbReference type="GO" id="GO:0016881">
    <property type="term" value="F:acid-amino acid ligase activity"/>
    <property type="evidence" value="ECO:0007669"/>
    <property type="project" value="InterPro"/>
</dbReference>
<dbReference type="Gene3D" id="3.40.1190.10">
    <property type="entry name" value="Mur-like, catalytic domain"/>
    <property type="match status" value="1"/>
</dbReference>
<dbReference type="InterPro" id="IPR036615">
    <property type="entry name" value="Mur_ligase_C_dom_sf"/>
</dbReference>
<comment type="caution">
    <text evidence="3">The sequence shown here is derived from an EMBL/GenBank/DDBJ whole genome shotgun (WGS) entry which is preliminary data.</text>
</comment>
<dbReference type="InterPro" id="IPR050061">
    <property type="entry name" value="MurCDEF_pg_biosynth"/>
</dbReference>
<gene>
    <name evidence="3" type="ORF">A2Y67_00770</name>
</gene>
<proteinExistence type="predicted"/>
<feature type="domain" description="Mur ligase central" evidence="2">
    <location>
        <begin position="32"/>
        <end position="168"/>
    </location>
</feature>
<dbReference type="PANTHER" id="PTHR43445:SF3">
    <property type="entry name" value="UDP-N-ACETYLMURAMATE--L-ALANINE LIGASE"/>
    <property type="match status" value="1"/>
</dbReference>
<evidence type="ECO:0000313" key="4">
    <source>
        <dbReference type="Proteomes" id="UP000176260"/>
    </source>
</evidence>
<dbReference type="PANTHER" id="PTHR43445">
    <property type="entry name" value="UDP-N-ACETYLMURAMATE--L-ALANINE LIGASE-RELATED"/>
    <property type="match status" value="1"/>
</dbReference>